<dbReference type="AlphaFoldDB" id="A0A369TBU4"/>
<feature type="domain" description="S1 motif" evidence="9">
    <location>
        <begin position="619"/>
        <end position="700"/>
    </location>
</feature>
<gene>
    <name evidence="7 10" type="primary">rnr</name>
    <name evidence="10" type="ORF">DRB17_06205</name>
</gene>
<dbReference type="Proteomes" id="UP000253941">
    <property type="component" value="Unassembled WGS sequence"/>
</dbReference>
<dbReference type="GO" id="GO:0005829">
    <property type="term" value="C:cytosol"/>
    <property type="evidence" value="ECO:0007669"/>
    <property type="project" value="TreeGrafter"/>
</dbReference>
<keyword evidence="11" id="KW-1185">Reference proteome</keyword>
<dbReference type="HAMAP" id="MF_01895">
    <property type="entry name" value="RNase_R"/>
    <property type="match status" value="1"/>
</dbReference>
<dbReference type="CDD" id="cd04471">
    <property type="entry name" value="S1_RNase_R"/>
    <property type="match status" value="1"/>
</dbReference>
<reference evidence="10 11" key="1">
    <citation type="submission" date="2018-07" db="EMBL/GenBank/DDBJ databases">
        <title>Venubactetium sediminum gen. nov., sp. nov., isolated from a marine solar saltern.</title>
        <authorList>
            <person name="Wang S."/>
        </authorList>
    </citation>
    <scope>NUCLEOTIDE SEQUENCE [LARGE SCALE GENOMIC DNA]</scope>
    <source>
        <strain evidence="10 11">WD2A32</strain>
    </source>
</reference>
<dbReference type="NCBIfam" id="TIGR00358">
    <property type="entry name" value="3_prime_RNase"/>
    <property type="match status" value="1"/>
</dbReference>
<dbReference type="PROSITE" id="PS50126">
    <property type="entry name" value="S1"/>
    <property type="match status" value="1"/>
</dbReference>
<dbReference type="SMART" id="SM00955">
    <property type="entry name" value="RNB"/>
    <property type="match status" value="1"/>
</dbReference>
<evidence type="ECO:0000256" key="3">
    <source>
        <dbReference type="ARBA" id="ARBA00022722"/>
    </source>
</evidence>
<dbReference type="InterPro" id="IPR003029">
    <property type="entry name" value="S1_domain"/>
</dbReference>
<dbReference type="InterPro" id="IPR012340">
    <property type="entry name" value="NA-bd_OB-fold"/>
</dbReference>
<dbReference type="InterPro" id="IPR050180">
    <property type="entry name" value="RNR_Ribonuclease"/>
</dbReference>
<dbReference type="InterPro" id="IPR040476">
    <property type="entry name" value="CSD2"/>
</dbReference>
<dbReference type="InterPro" id="IPR004476">
    <property type="entry name" value="RNase_II/RNase_R"/>
</dbReference>
<dbReference type="InterPro" id="IPR011805">
    <property type="entry name" value="RNase_R"/>
</dbReference>
<feature type="compositionally biased region" description="Low complexity" evidence="8">
    <location>
        <begin position="752"/>
        <end position="764"/>
    </location>
</feature>
<feature type="compositionally biased region" description="Basic residues" evidence="8">
    <location>
        <begin position="723"/>
        <end position="751"/>
    </location>
</feature>
<comment type="catalytic activity">
    <reaction evidence="1 7">
        <text>Exonucleolytic cleavage in the 3'- to 5'-direction to yield nucleoside 5'-phosphates.</text>
        <dbReference type="EC" id="3.1.13.1"/>
    </reaction>
</comment>
<evidence type="ECO:0000313" key="10">
    <source>
        <dbReference type="EMBL" id="RDD62748.1"/>
    </source>
</evidence>
<dbReference type="InterPro" id="IPR022966">
    <property type="entry name" value="RNase_II/R_CS"/>
</dbReference>
<keyword evidence="4 7" id="KW-0378">Hydrolase</keyword>
<evidence type="ECO:0000256" key="1">
    <source>
        <dbReference type="ARBA" id="ARBA00001849"/>
    </source>
</evidence>
<dbReference type="InterPro" id="IPR001900">
    <property type="entry name" value="RNase_II/R"/>
</dbReference>
<dbReference type="EC" id="3.1.13.1" evidence="7"/>
<keyword evidence="3 7" id="KW-0540">Nuclease</keyword>
<accession>A0A369TBU4</accession>
<comment type="similarity">
    <text evidence="7">Belongs to the RNR ribonuclease family. RNase R subfamily.</text>
</comment>
<dbReference type="Pfam" id="PF00773">
    <property type="entry name" value="RNB"/>
    <property type="match status" value="1"/>
</dbReference>
<keyword evidence="5 7" id="KW-0269">Exonuclease</keyword>
<dbReference type="Pfam" id="PF00575">
    <property type="entry name" value="S1"/>
    <property type="match status" value="1"/>
</dbReference>
<dbReference type="PANTHER" id="PTHR23355:SF9">
    <property type="entry name" value="DIS3-LIKE EXONUCLEASE 2"/>
    <property type="match status" value="1"/>
</dbReference>
<evidence type="ECO:0000259" key="9">
    <source>
        <dbReference type="PROSITE" id="PS50126"/>
    </source>
</evidence>
<dbReference type="GO" id="GO:0006402">
    <property type="term" value="P:mRNA catabolic process"/>
    <property type="evidence" value="ECO:0007669"/>
    <property type="project" value="TreeGrafter"/>
</dbReference>
<protein>
    <recommendedName>
        <fullName evidence="7">Ribonuclease R</fullName>
        <shortName evidence="7">RNase R</shortName>
        <ecNumber evidence="7">3.1.13.1</ecNumber>
    </recommendedName>
</protein>
<dbReference type="GO" id="GO:0003723">
    <property type="term" value="F:RNA binding"/>
    <property type="evidence" value="ECO:0007669"/>
    <property type="project" value="UniProtKB-UniRule"/>
</dbReference>
<evidence type="ECO:0000256" key="5">
    <source>
        <dbReference type="ARBA" id="ARBA00022839"/>
    </source>
</evidence>
<keyword evidence="6 7" id="KW-0694">RNA-binding</keyword>
<evidence type="ECO:0000256" key="2">
    <source>
        <dbReference type="ARBA" id="ARBA00022490"/>
    </source>
</evidence>
<evidence type="ECO:0000256" key="4">
    <source>
        <dbReference type="ARBA" id="ARBA00022801"/>
    </source>
</evidence>
<evidence type="ECO:0000313" key="11">
    <source>
        <dbReference type="Proteomes" id="UP000253941"/>
    </source>
</evidence>
<organism evidence="10 11">
    <name type="scientific">Ferruginivarius sediminum</name>
    <dbReference type="NCBI Taxonomy" id="2661937"/>
    <lineage>
        <taxon>Bacteria</taxon>
        <taxon>Pseudomonadati</taxon>
        <taxon>Pseudomonadota</taxon>
        <taxon>Alphaproteobacteria</taxon>
        <taxon>Rhodospirillales</taxon>
        <taxon>Rhodospirillaceae</taxon>
        <taxon>Ferruginivarius</taxon>
    </lineage>
</organism>
<dbReference type="SUPFAM" id="SSF50249">
    <property type="entry name" value="Nucleic acid-binding proteins"/>
    <property type="match status" value="2"/>
</dbReference>
<name>A0A369TBU4_9PROT</name>
<dbReference type="PANTHER" id="PTHR23355">
    <property type="entry name" value="RIBONUCLEASE"/>
    <property type="match status" value="1"/>
</dbReference>
<evidence type="ECO:0000256" key="7">
    <source>
        <dbReference type="HAMAP-Rule" id="MF_01895"/>
    </source>
</evidence>
<feature type="region of interest" description="Disordered" evidence="8">
    <location>
        <begin position="708"/>
        <end position="776"/>
    </location>
</feature>
<dbReference type="PROSITE" id="PS01175">
    <property type="entry name" value="RIBONUCLEASE_II"/>
    <property type="match status" value="1"/>
</dbReference>
<evidence type="ECO:0000256" key="8">
    <source>
        <dbReference type="SAM" id="MobiDB-lite"/>
    </source>
</evidence>
<dbReference type="Pfam" id="PF17876">
    <property type="entry name" value="CSD2"/>
    <property type="match status" value="1"/>
</dbReference>
<comment type="subcellular location">
    <subcellularLocation>
        <location evidence="7">Cytoplasm</location>
    </subcellularLocation>
</comment>
<dbReference type="SMART" id="SM00316">
    <property type="entry name" value="S1"/>
    <property type="match status" value="1"/>
</dbReference>
<comment type="caution">
    <text evidence="10">The sequence shown here is derived from an EMBL/GenBank/DDBJ whole genome shotgun (WGS) entry which is preliminary data.</text>
</comment>
<dbReference type="GO" id="GO:0008859">
    <property type="term" value="F:exoribonuclease II activity"/>
    <property type="evidence" value="ECO:0007669"/>
    <property type="project" value="UniProtKB-UniRule"/>
</dbReference>
<comment type="function">
    <text evidence="7">3'-5' exoribonuclease that releases 5'-nucleoside monophosphates and is involved in maturation of structured RNAs.</text>
</comment>
<sequence>MLRYIEESAQPVDKRDIARAFHLKGAQRVQLKEMLRELLAAGDIEQGEKKRLRPVNALPEISVLDIADRDPDGELLARPAQWKGETSPPRIYVVPERGWAATLHTGARILAKLSRIEPGVYEARPIRVLAGSPKRVLGIYERGERAGRLRPTDKRVKQEYILRKEDAAGAEPGEFVLCEVKPHHPRLGQREVRVVERLGDTASPKAISLIAIHENDIPVEFPEKALEAANEALPVRLGDREDLRELPLVTIDGTDARDFDDAVMAAPDDGDDNPGGFRIMVAIADVAHYVRPDGALDRAARDRGNSVYFPDRVVPMLPEGLSNGWCSLRPDEDRGCMAVEIRIGRDGKALEHRFMRGLMRSSARLTYEQVQAARDGNPDALTAPLLEPVIEPLYGAFEALLRAREARGTLDIDIAEKQVIVDETGNVKAIEPRERLDSHRLIEEFMIAANVAAAETLESRGQPCMYRVHEPPDPDKVDALRETLRSFDLTLASDQAARPEAFKRILAKVAGHPEAAMVNQLVLRCQSQAYYSPDNQGHFGLALQRYAHFTSPIRRYADLLVHRALIDGLKLGEGGLGPGEAEAFAEIGEHISFTERRAQGAEYDAIDRFTAAYLKDRVGTELLGRVGGVTRFGLFVTLQETGADGLIPIGTLPNDFYRHDEKAHCLVGNRWGRVYRLGDKVKVRLAEADPVTGGIVLEMIEVIESAGGESIETEPVSPGGPGKGRRRQAARTSKTARKSARKAKQAKKAAKAGKSTKPAGKASSRNGHASKQKQGE</sequence>
<dbReference type="NCBIfam" id="TIGR02063">
    <property type="entry name" value="RNase_R"/>
    <property type="match status" value="1"/>
</dbReference>
<dbReference type="Gene3D" id="2.40.50.140">
    <property type="entry name" value="Nucleic acid-binding proteins"/>
    <property type="match status" value="1"/>
</dbReference>
<dbReference type="EMBL" id="QPMH01000004">
    <property type="protein sequence ID" value="RDD62748.1"/>
    <property type="molecule type" value="Genomic_DNA"/>
</dbReference>
<proteinExistence type="inferred from homology"/>
<keyword evidence="2 7" id="KW-0963">Cytoplasm</keyword>
<evidence type="ECO:0000256" key="6">
    <source>
        <dbReference type="ARBA" id="ARBA00022884"/>
    </source>
</evidence>